<dbReference type="AlphaFoldDB" id="A0A0K2VFY1"/>
<accession>A0A0K2VFY1</accession>
<dbReference type="EMBL" id="HACA01032042">
    <property type="protein sequence ID" value="CDW49403.1"/>
    <property type="molecule type" value="Transcribed_RNA"/>
</dbReference>
<protein>
    <submittedName>
        <fullName evidence="1">Uncharacterized protein</fullName>
    </submittedName>
</protein>
<organism evidence="1">
    <name type="scientific">Lepeophtheirus salmonis</name>
    <name type="common">Salmon louse</name>
    <name type="synonym">Caligus salmonis</name>
    <dbReference type="NCBI Taxonomy" id="72036"/>
    <lineage>
        <taxon>Eukaryota</taxon>
        <taxon>Metazoa</taxon>
        <taxon>Ecdysozoa</taxon>
        <taxon>Arthropoda</taxon>
        <taxon>Crustacea</taxon>
        <taxon>Multicrustacea</taxon>
        <taxon>Hexanauplia</taxon>
        <taxon>Copepoda</taxon>
        <taxon>Siphonostomatoida</taxon>
        <taxon>Caligidae</taxon>
        <taxon>Lepeophtheirus</taxon>
    </lineage>
</organism>
<evidence type="ECO:0000313" key="1">
    <source>
        <dbReference type="EMBL" id="CDW49403.1"/>
    </source>
</evidence>
<sequence>MFVNCLKSAFKKQPNSSNSDNAKMKKLLLKFLF</sequence>
<proteinExistence type="predicted"/>
<reference evidence="1" key="1">
    <citation type="submission" date="2014-05" db="EMBL/GenBank/DDBJ databases">
        <authorList>
            <person name="Chronopoulou M."/>
        </authorList>
    </citation>
    <scope>NUCLEOTIDE SEQUENCE</scope>
    <source>
        <tissue evidence="1">Whole organism</tissue>
    </source>
</reference>
<name>A0A0K2VFY1_LEPSM</name>